<evidence type="ECO:0000256" key="11">
    <source>
        <dbReference type="ARBA" id="ARBA00025408"/>
    </source>
</evidence>
<reference evidence="18" key="1">
    <citation type="submission" date="2025-08" db="UniProtKB">
        <authorList>
            <consortium name="Ensembl"/>
        </authorList>
    </citation>
    <scope>IDENTIFICATION</scope>
</reference>
<evidence type="ECO:0000256" key="7">
    <source>
        <dbReference type="ARBA" id="ARBA00023015"/>
    </source>
</evidence>
<evidence type="ECO:0000256" key="8">
    <source>
        <dbReference type="ARBA" id="ARBA00023125"/>
    </source>
</evidence>
<evidence type="ECO:0000256" key="12">
    <source>
        <dbReference type="PROSITE-ProRule" id="PRU00472"/>
    </source>
</evidence>
<keyword evidence="5 12" id="KW-0863">Zinc-finger</keyword>
<evidence type="ECO:0000256" key="4">
    <source>
        <dbReference type="ARBA" id="ARBA00022723"/>
    </source>
</evidence>
<dbReference type="FunFam" id="1.20.930.10:FF:000002">
    <property type="entry name" value="Transcription elongation factor A (SII), 1"/>
    <property type="match status" value="1"/>
</dbReference>
<dbReference type="InterPro" id="IPR017923">
    <property type="entry name" value="TFIIS_N"/>
</dbReference>
<feature type="compositionally biased region" description="Basic and acidic residues" evidence="14">
    <location>
        <begin position="235"/>
        <end position="245"/>
    </location>
</feature>
<dbReference type="CDD" id="cd13749">
    <property type="entry name" value="Zn-ribbon_TFIIS"/>
    <property type="match status" value="1"/>
</dbReference>
<dbReference type="InterPro" id="IPR001222">
    <property type="entry name" value="Znf_TFIIS"/>
</dbReference>
<keyword evidence="8" id="KW-0238">DNA-binding</keyword>
<dbReference type="SMART" id="SM00440">
    <property type="entry name" value="ZnF_C2C2"/>
    <property type="match status" value="1"/>
</dbReference>
<dbReference type="PANTHER" id="PTHR11477">
    <property type="entry name" value="TRANSCRIPTION FACTOR S-II ZINC FINGER DOMAIN-CONTAINING PROTEIN"/>
    <property type="match status" value="1"/>
</dbReference>
<dbReference type="InterPro" id="IPR035441">
    <property type="entry name" value="TFIIS/LEDGF_dom_sf"/>
</dbReference>
<dbReference type="PROSITE" id="PS51133">
    <property type="entry name" value="ZF_TFIIS_2"/>
    <property type="match status" value="1"/>
</dbReference>
<evidence type="ECO:0000256" key="6">
    <source>
        <dbReference type="ARBA" id="ARBA00022833"/>
    </source>
</evidence>
<comment type="function">
    <text evidence="11">Necessary for efficient RNA polymerase II transcription elongation past template-encoded arresting sites. The arresting sites in DNA have the property of trapping a certain fraction of elongating RNA polymerases that pass through, resulting in locked ternary complexes. Cleavage of the nascent transcript by S-II allows the resumption of elongation from the new 3'-terminus.</text>
</comment>
<dbReference type="NCBIfam" id="TIGR01385">
    <property type="entry name" value="TFSII"/>
    <property type="match status" value="1"/>
</dbReference>
<dbReference type="PANTHER" id="PTHR11477:SF50">
    <property type="entry name" value="TRANSCRIPTION ELONGATION FACTOR A PROTEIN 3 ISOFORM X1"/>
    <property type="match status" value="1"/>
</dbReference>
<keyword evidence="6" id="KW-0862">Zinc</keyword>
<dbReference type="Pfam" id="PF07500">
    <property type="entry name" value="TFIIS_M"/>
    <property type="match status" value="1"/>
</dbReference>
<organism evidence="18 19">
    <name type="scientific">Cyprinus carpio</name>
    <name type="common">Common carp</name>
    <dbReference type="NCBI Taxonomy" id="7962"/>
    <lineage>
        <taxon>Eukaryota</taxon>
        <taxon>Metazoa</taxon>
        <taxon>Chordata</taxon>
        <taxon>Craniata</taxon>
        <taxon>Vertebrata</taxon>
        <taxon>Euteleostomi</taxon>
        <taxon>Actinopterygii</taxon>
        <taxon>Neopterygii</taxon>
        <taxon>Teleostei</taxon>
        <taxon>Ostariophysi</taxon>
        <taxon>Cypriniformes</taxon>
        <taxon>Cyprinidae</taxon>
        <taxon>Cyprininae</taxon>
        <taxon>Cyprinus</taxon>
    </lineage>
</organism>
<evidence type="ECO:0000256" key="14">
    <source>
        <dbReference type="SAM" id="MobiDB-lite"/>
    </source>
</evidence>
<dbReference type="SUPFAM" id="SSF46942">
    <property type="entry name" value="Elongation factor TFIIS domain 2"/>
    <property type="match status" value="1"/>
</dbReference>
<dbReference type="InterPro" id="IPR036575">
    <property type="entry name" value="TFIIS_cen_dom_sf"/>
</dbReference>
<dbReference type="InterPro" id="IPR006289">
    <property type="entry name" value="TFSII"/>
</dbReference>
<protein>
    <submittedName>
        <fullName evidence="18">Transcription elongation factor A (SII), 3</fullName>
    </submittedName>
</protein>
<dbReference type="GO" id="GO:0006368">
    <property type="term" value="P:transcription elongation by RNA polymerase II"/>
    <property type="evidence" value="ECO:0007669"/>
    <property type="project" value="InterPro"/>
</dbReference>
<evidence type="ECO:0000256" key="5">
    <source>
        <dbReference type="ARBA" id="ARBA00022771"/>
    </source>
</evidence>
<dbReference type="SMART" id="SM00510">
    <property type="entry name" value="TFS2M"/>
    <property type="match status" value="1"/>
</dbReference>
<dbReference type="SMART" id="SM00509">
    <property type="entry name" value="TFS2N"/>
    <property type="match status" value="1"/>
</dbReference>
<accession>A0A8C1YW61</accession>
<feature type="region of interest" description="Disordered" evidence="14">
    <location>
        <begin position="83"/>
        <end position="275"/>
    </location>
</feature>
<evidence type="ECO:0000259" key="17">
    <source>
        <dbReference type="PROSITE" id="PS51321"/>
    </source>
</evidence>
<evidence type="ECO:0000256" key="13">
    <source>
        <dbReference type="PROSITE-ProRule" id="PRU00649"/>
    </source>
</evidence>
<dbReference type="Gene3D" id="2.20.25.10">
    <property type="match status" value="1"/>
</dbReference>
<dbReference type="InterPro" id="IPR003617">
    <property type="entry name" value="TFIIS/CRSP70_N_sub"/>
</dbReference>
<dbReference type="PROSITE" id="PS51319">
    <property type="entry name" value="TFIIS_N"/>
    <property type="match status" value="1"/>
</dbReference>
<feature type="compositionally biased region" description="Basic and acidic residues" evidence="14">
    <location>
        <begin position="138"/>
        <end position="149"/>
    </location>
</feature>
<dbReference type="GO" id="GO:0005634">
    <property type="term" value="C:nucleus"/>
    <property type="evidence" value="ECO:0007669"/>
    <property type="project" value="UniProtKB-SubCell"/>
</dbReference>
<keyword evidence="10 13" id="KW-0539">Nucleus</keyword>
<comment type="subcellular location">
    <subcellularLocation>
        <location evidence="1 13">Nucleus</location>
    </subcellularLocation>
</comment>
<proteinExistence type="inferred from homology"/>
<dbReference type="InterPro" id="IPR035100">
    <property type="entry name" value="TF_IIS-typ"/>
</dbReference>
<keyword evidence="3" id="KW-0597">Phosphoprotein</keyword>
<dbReference type="CDD" id="cd00183">
    <property type="entry name" value="TFIIS_I"/>
    <property type="match status" value="1"/>
</dbReference>
<keyword evidence="9" id="KW-0804">Transcription</keyword>
<sequence>MTREEDLLRIAKKLDKMVSRNNMDGALDLLRELKDFNMTLKLLQDTRIGMSVNRIRKHCTDEDVVNLAKILIKNWKKLLESAQSQKSERSNEVKNGNHPSKPSGSPNRTSPERGSRKDAPVDFFPPASINSHPPLRRSSVDVKKERKDTQGPLQSFLQSHPHKHPSIDGKKERKDSTDSKKLHSRKLSLDGWTDSKDSTDSKSSHHLLKRQSSEPKLERRDSTNSRSGSSPQAKKSSESKSKPETPKTPTTPTSPLSPSFSSGVGPLSPRLQTGDPIRDKCIEMLTAALRTDDDYKDYGANCEGMAAEIEDHIYQEIRAVDMKYKNRVRSRISNLKDPKNPNLRKNVLAGAIELSRIAIMTAEEMASDELKQLRNVLTQEAIREHQMAKTGGTTTDLLQCGKCKKKNCTYNQVQTRSADEPMTTFVLCNECGNRWKFC</sequence>
<dbReference type="InterPro" id="IPR003618">
    <property type="entry name" value="TFIIS_cen_dom"/>
</dbReference>
<dbReference type="PROSITE" id="PS00466">
    <property type="entry name" value="ZF_TFIIS_1"/>
    <property type="match status" value="1"/>
</dbReference>
<dbReference type="SUPFAM" id="SSF57783">
    <property type="entry name" value="Zinc beta-ribbon"/>
    <property type="match status" value="1"/>
</dbReference>
<feature type="compositionally biased region" description="Low complexity" evidence="14">
    <location>
        <begin position="247"/>
        <end position="269"/>
    </location>
</feature>
<evidence type="ECO:0000259" key="15">
    <source>
        <dbReference type="PROSITE" id="PS51133"/>
    </source>
</evidence>
<dbReference type="GO" id="GO:0003677">
    <property type="term" value="F:DNA binding"/>
    <property type="evidence" value="ECO:0007669"/>
    <property type="project" value="UniProtKB-KW"/>
</dbReference>
<evidence type="ECO:0000256" key="1">
    <source>
        <dbReference type="ARBA" id="ARBA00004123"/>
    </source>
</evidence>
<evidence type="ECO:0000256" key="10">
    <source>
        <dbReference type="ARBA" id="ARBA00023242"/>
    </source>
</evidence>
<evidence type="ECO:0000259" key="16">
    <source>
        <dbReference type="PROSITE" id="PS51319"/>
    </source>
</evidence>
<keyword evidence="4" id="KW-0479">Metal-binding</keyword>
<feature type="compositionally biased region" description="Low complexity" evidence="14">
    <location>
        <begin position="225"/>
        <end position="234"/>
    </location>
</feature>
<feature type="compositionally biased region" description="Basic and acidic residues" evidence="14">
    <location>
        <begin position="165"/>
        <end position="181"/>
    </location>
</feature>
<evidence type="ECO:0000313" key="19">
    <source>
        <dbReference type="Proteomes" id="UP000694700"/>
    </source>
</evidence>
<feature type="compositionally biased region" description="Basic and acidic residues" evidence="14">
    <location>
        <begin position="193"/>
        <end position="203"/>
    </location>
</feature>
<feature type="domain" description="TFIIS central" evidence="17">
    <location>
        <begin position="277"/>
        <end position="393"/>
    </location>
</feature>
<evidence type="ECO:0000256" key="9">
    <source>
        <dbReference type="ARBA" id="ARBA00023163"/>
    </source>
</evidence>
<keyword evidence="7" id="KW-0805">Transcription regulation</keyword>
<dbReference type="SUPFAM" id="SSF47676">
    <property type="entry name" value="Conserved domain common to transcription factors TFIIS, elongin A, CRSP70"/>
    <property type="match status" value="1"/>
</dbReference>
<evidence type="ECO:0000256" key="2">
    <source>
        <dbReference type="ARBA" id="ARBA00009647"/>
    </source>
</evidence>
<name>A0A8C1YW61_CYPCA</name>
<feature type="domain" description="TFIIS-type" evidence="15">
    <location>
        <begin position="396"/>
        <end position="436"/>
    </location>
</feature>
<feature type="compositionally biased region" description="Basic and acidic residues" evidence="14">
    <location>
        <begin position="211"/>
        <end position="223"/>
    </location>
</feature>
<dbReference type="Proteomes" id="UP000694700">
    <property type="component" value="Unplaced"/>
</dbReference>
<dbReference type="FunFam" id="2.20.25.10:FF:000001">
    <property type="entry name" value="Probable Transcription elongation factor S-II"/>
    <property type="match status" value="1"/>
</dbReference>
<dbReference type="Pfam" id="PF01096">
    <property type="entry name" value="Zn_ribbon_TFIIS"/>
    <property type="match status" value="1"/>
</dbReference>
<dbReference type="GO" id="GO:0008270">
    <property type="term" value="F:zinc ion binding"/>
    <property type="evidence" value="ECO:0007669"/>
    <property type="project" value="UniProtKB-KW"/>
</dbReference>
<dbReference type="PIRSF" id="PIRSF006704">
    <property type="entry name" value="TF_IIS"/>
    <property type="match status" value="1"/>
</dbReference>
<comment type="similarity">
    <text evidence="2">Belongs to the TFS-II family.</text>
</comment>
<feature type="compositionally biased region" description="Polar residues" evidence="14">
    <location>
        <begin position="93"/>
        <end position="109"/>
    </location>
</feature>
<dbReference type="AlphaFoldDB" id="A0A8C1YW61"/>
<dbReference type="Ensembl" id="ENSCCRT00015036113.1">
    <property type="protein sequence ID" value="ENSCCRP00015034893.1"/>
    <property type="gene ID" value="ENSCCRG00015014566.1"/>
</dbReference>
<dbReference type="Pfam" id="PF08711">
    <property type="entry name" value="Med26"/>
    <property type="match status" value="1"/>
</dbReference>
<evidence type="ECO:0000313" key="18">
    <source>
        <dbReference type="Ensembl" id="ENSCCRP00015034893.1"/>
    </source>
</evidence>
<dbReference type="Gene3D" id="1.20.930.10">
    <property type="entry name" value="Conserved domain common to transcription factors TFIIS, elongin A, CRSP70"/>
    <property type="match status" value="1"/>
</dbReference>
<dbReference type="PROSITE" id="PS51321">
    <property type="entry name" value="TFIIS_CENTRAL"/>
    <property type="match status" value="1"/>
</dbReference>
<dbReference type="Gene3D" id="1.10.472.30">
    <property type="entry name" value="Transcription elongation factor S-II, central domain"/>
    <property type="match status" value="1"/>
</dbReference>
<feature type="domain" description="TFIIS N-terminal" evidence="16">
    <location>
        <begin position="5"/>
        <end position="82"/>
    </location>
</feature>
<feature type="compositionally biased region" description="Basic and acidic residues" evidence="14">
    <location>
        <begin position="110"/>
        <end position="120"/>
    </location>
</feature>
<evidence type="ECO:0000256" key="3">
    <source>
        <dbReference type="ARBA" id="ARBA00022553"/>
    </source>
</evidence>